<keyword evidence="6" id="KW-1185">Reference proteome</keyword>
<protein>
    <submittedName>
        <fullName evidence="5">HTH-type transcriptional regulator MalR</fullName>
    </submittedName>
</protein>
<proteinExistence type="predicted"/>
<dbReference type="SUPFAM" id="SSF47413">
    <property type="entry name" value="lambda repressor-like DNA-binding domains"/>
    <property type="match status" value="1"/>
</dbReference>
<keyword evidence="3" id="KW-0804">Transcription</keyword>
<dbReference type="Pfam" id="PF13377">
    <property type="entry name" value="Peripla_BP_3"/>
    <property type="match status" value="1"/>
</dbReference>
<keyword evidence="2" id="KW-0238">DNA-binding</keyword>
<dbReference type="Pfam" id="PF00356">
    <property type="entry name" value="LacI"/>
    <property type="match status" value="1"/>
</dbReference>
<dbReference type="InterPro" id="IPR028082">
    <property type="entry name" value="Peripla_BP_I"/>
</dbReference>
<reference evidence="5 6" key="1">
    <citation type="journal article" date="2023" name="Microbiol. Spectr.">
        <title>Symbiosis of Carpenter Bees with Uncharacterized Lactic Acid Bacteria Showing NAD Auxotrophy.</title>
        <authorList>
            <person name="Kawasaki S."/>
            <person name="Ozawa K."/>
            <person name="Mori T."/>
            <person name="Yamamoto A."/>
            <person name="Ito M."/>
            <person name="Ohkuma M."/>
            <person name="Sakamoto M."/>
            <person name="Matsutani M."/>
        </authorList>
    </citation>
    <scope>NUCLEOTIDE SEQUENCE [LARGE SCALE GENOMIC DNA]</scope>
    <source>
        <strain evidence="5 6">Kim37-2</strain>
    </source>
</reference>
<dbReference type="Gene3D" id="1.10.260.40">
    <property type="entry name" value="lambda repressor-like DNA-binding domains"/>
    <property type="match status" value="1"/>
</dbReference>
<name>A0ABN6SA40_9BIFI</name>
<dbReference type="PANTHER" id="PTHR30146:SF153">
    <property type="entry name" value="LACTOSE OPERON REPRESSOR"/>
    <property type="match status" value="1"/>
</dbReference>
<evidence type="ECO:0000256" key="1">
    <source>
        <dbReference type="ARBA" id="ARBA00023015"/>
    </source>
</evidence>
<dbReference type="Proteomes" id="UP001321766">
    <property type="component" value="Chromosome"/>
</dbReference>
<dbReference type="SMART" id="SM00354">
    <property type="entry name" value="HTH_LACI"/>
    <property type="match status" value="1"/>
</dbReference>
<evidence type="ECO:0000256" key="3">
    <source>
        <dbReference type="ARBA" id="ARBA00023163"/>
    </source>
</evidence>
<keyword evidence="1" id="KW-0805">Transcription regulation</keyword>
<feature type="domain" description="HTH lacI-type" evidence="4">
    <location>
        <begin position="1"/>
        <end position="32"/>
    </location>
</feature>
<dbReference type="InterPro" id="IPR046335">
    <property type="entry name" value="LacI/GalR-like_sensor"/>
</dbReference>
<dbReference type="InterPro" id="IPR010982">
    <property type="entry name" value="Lambda_DNA-bd_dom_sf"/>
</dbReference>
<dbReference type="EMBL" id="AP026798">
    <property type="protein sequence ID" value="BDR52283.1"/>
    <property type="molecule type" value="Genomic_DNA"/>
</dbReference>
<dbReference type="PROSITE" id="PS50932">
    <property type="entry name" value="HTH_LACI_2"/>
    <property type="match status" value="1"/>
</dbReference>
<organism evidence="5 6">
    <name type="scientific">Bombiscardovia nodaiensis</name>
    <dbReference type="NCBI Taxonomy" id="2932181"/>
    <lineage>
        <taxon>Bacteria</taxon>
        <taxon>Bacillati</taxon>
        <taxon>Actinomycetota</taxon>
        <taxon>Actinomycetes</taxon>
        <taxon>Bifidobacteriales</taxon>
        <taxon>Bifidobacteriaceae</taxon>
        <taxon>Bombiscardovia</taxon>
    </lineage>
</organism>
<sequence length="322" mass="34391">MSKATVSRVLNERPGVSPQMRQAVLTAIDVLGLERPSGLRPRSSGLVGLILPSLEDPIYPVFAQVVQTNLARLGYTPVLCIQNREGAGEDEYVGMLLDRGVSGIIFVAGQHSFTDADKTRYESLLAQRLPVVFVNGYMEGINAPFISCDDMAAGDLAVRHLAALGHRRIGLLLSSATNIADLRQAEGFCRAMRREFGLVDDNLIDVSFKGEEGGYAGAIRLLSKGVTAVVCASDLLALGAIHALSQRGHRIPKDISVVGYGDSNFMAYTAPPLTTVRQPILAMGAFTAQTLVKCIDGESFSAGESLFPPELVIRGSSGVRSD</sequence>
<gene>
    <name evidence="5" type="primary">malR</name>
    <name evidence="5" type="ORF">KIM372_01900</name>
</gene>
<evidence type="ECO:0000256" key="2">
    <source>
        <dbReference type="ARBA" id="ARBA00023125"/>
    </source>
</evidence>
<evidence type="ECO:0000313" key="6">
    <source>
        <dbReference type="Proteomes" id="UP001321766"/>
    </source>
</evidence>
<dbReference type="PANTHER" id="PTHR30146">
    <property type="entry name" value="LACI-RELATED TRANSCRIPTIONAL REPRESSOR"/>
    <property type="match status" value="1"/>
</dbReference>
<accession>A0ABN6SA40</accession>
<evidence type="ECO:0000259" key="4">
    <source>
        <dbReference type="PROSITE" id="PS50932"/>
    </source>
</evidence>
<dbReference type="InterPro" id="IPR000843">
    <property type="entry name" value="HTH_LacI"/>
</dbReference>
<dbReference type="SUPFAM" id="SSF53822">
    <property type="entry name" value="Periplasmic binding protein-like I"/>
    <property type="match status" value="1"/>
</dbReference>
<dbReference type="CDD" id="cd01392">
    <property type="entry name" value="HTH_LacI"/>
    <property type="match status" value="1"/>
</dbReference>
<evidence type="ECO:0000313" key="5">
    <source>
        <dbReference type="EMBL" id="BDR52283.1"/>
    </source>
</evidence>
<dbReference type="Gene3D" id="3.40.50.2300">
    <property type="match status" value="2"/>
</dbReference>